<reference evidence="1" key="1">
    <citation type="journal article" date="2015" name="Nature">
        <title>Complex archaea that bridge the gap between prokaryotes and eukaryotes.</title>
        <authorList>
            <person name="Spang A."/>
            <person name="Saw J.H."/>
            <person name="Jorgensen S.L."/>
            <person name="Zaremba-Niedzwiedzka K."/>
            <person name="Martijn J."/>
            <person name="Lind A.E."/>
            <person name="van Eijk R."/>
            <person name="Schleper C."/>
            <person name="Guy L."/>
            <person name="Ettema T.J."/>
        </authorList>
    </citation>
    <scope>NUCLEOTIDE SEQUENCE</scope>
</reference>
<accession>A0A0F9ERX9</accession>
<dbReference type="EMBL" id="LAZR01026341">
    <property type="protein sequence ID" value="KKL69046.1"/>
    <property type="molecule type" value="Genomic_DNA"/>
</dbReference>
<evidence type="ECO:0000313" key="1">
    <source>
        <dbReference type="EMBL" id="KKL69046.1"/>
    </source>
</evidence>
<sequence>MRRVGILLAVLGLLTAYAIGDRVVLKDGRVFEGKVTETDGKVLIDMAYGTISFLASDVQSIRRMPTPAELLEWQLSQVDRTDPDALYQAAEWAKDNDLPRQADELLREVIALDSDHSRGRRLLGYLKADGKWLKVPEALELAEGRLAAGKYHSLLAKLLPAIERLVDDAKTRLQAESLKARGRLRAKQFHAARLCFEGLAAKAPPMQAQRYAAIAKILAKHPDGMYVVTGSYPPTALLLGHAAPAVEPGPASLSRPEVLKAALRDYAKVALNRGRTLLDQAKQIERTEPEAAKARYDRAGKWFDTADAIVPRIARSYRVEVVRRRITAITRDVRVEAEKFDFLKGELGKRHLTPAAYKELLIRMLRSLNNIRSDLEAILRLAQSAPRRSSVASGPGRTQRG</sequence>
<comment type="caution">
    <text evidence="1">The sequence shown here is derived from an EMBL/GenBank/DDBJ whole genome shotgun (WGS) entry which is preliminary data.</text>
</comment>
<organism evidence="1">
    <name type="scientific">marine sediment metagenome</name>
    <dbReference type="NCBI Taxonomy" id="412755"/>
    <lineage>
        <taxon>unclassified sequences</taxon>
        <taxon>metagenomes</taxon>
        <taxon>ecological metagenomes</taxon>
    </lineage>
</organism>
<protein>
    <submittedName>
        <fullName evidence="1">Uncharacterized protein</fullName>
    </submittedName>
</protein>
<gene>
    <name evidence="1" type="ORF">LCGC14_2118880</name>
</gene>
<proteinExistence type="predicted"/>
<name>A0A0F9ERX9_9ZZZZ</name>
<dbReference type="AlphaFoldDB" id="A0A0F9ERX9"/>